<dbReference type="AlphaFoldDB" id="A0A2M7AVD7"/>
<comment type="function">
    <text evidence="4 5">This protein binds to 23S rRNA in the presence of protein L20.</text>
</comment>
<dbReference type="SUPFAM" id="SSF141091">
    <property type="entry name" value="L21p-like"/>
    <property type="match status" value="1"/>
</dbReference>
<dbReference type="InterPro" id="IPR036164">
    <property type="entry name" value="bL21-like_sf"/>
</dbReference>
<dbReference type="GO" id="GO:0019843">
    <property type="term" value="F:rRNA binding"/>
    <property type="evidence" value="ECO:0007669"/>
    <property type="project" value="UniProtKB-UniRule"/>
</dbReference>
<evidence type="ECO:0000256" key="3">
    <source>
        <dbReference type="ARBA" id="ARBA00023274"/>
    </source>
</evidence>
<gene>
    <name evidence="4 6" type="primary">rplU</name>
    <name evidence="6" type="ORF">COS77_00730</name>
</gene>
<keyword evidence="4 5" id="KW-0699">rRNA-binding</keyword>
<evidence type="ECO:0000256" key="4">
    <source>
        <dbReference type="HAMAP-Rule" id="MF_01363"/>
    </source>
</evidence>
<keyword evidence="3 4" id="KW-0687">Ribonucleoprotein</keyword>
<evidence type="ECO:0000313" key="6">
    <source>
        <dbReference type="EMBL" id="PIU74578.1"/>
    </source>
</evidence>
<comment type="similarity">
    <text evidence="1 4 5">Belongs to the bacterial ribosomal protein bL21 family.</text>
</comment>
<comment type="subunit">
    <text evidence="4">Part of the 50S ribosomal subunit. Contacts protein L20.</text>
</comment>
<dbReference type="EMBL" id="PEVZ01000013">
    <property type="protein sequence ID" value="PIU74578.1"/>
    <property type="molecule type" value="Genomic_DNA"/>
</dbReference>
<name>A0A2M7AVD7_9BACT</name>
<dbReference type="GO" id="GO:0003735">
    <property type="term" value="F:structural constituent of ribosome"/>
    <property type="evidence" value="ECO:0007669"/>
    <property type="project" value="InterPro"/>
</dbReference>
<dbReference type="Proteomes" id="UP000229001">
    <property type="component" value="Unassembled WGS sequence"/>
</dbReference>
<dbReference type="PANTHER" id="PTHR21349:SF0">
    <property type="entry name" value="LARGE RIBOSOMAL SUBUNIT PROTEIN BL21M"/>
    <property type="match status" value="1"/>
</dbReference>
<keyword evidence="2 4" id="KW-0689">Ribosomal protein</keyword>
<evidence type="ECO:0000256" key="1">
    <source>
        <dbReference type="ARBA" id="ARBA00008563"/>
    </source>
</evidence>
<dbReference type="GO" id="GO:1990904">
    <property type="term" value="C:ribonucleoprotein complex"/>
    <property type="evidence" value="ECO:0007669"/>
    <property type="project" value="UniProtKB-KW"/>
</dbReference>
<dbReference type="InterPro" id="IPR001787">
    <property type="entry name" value="Ribosomal_bL21"/>
</dbReference>
<dbReference type="GO" id="GO:0005840">
    <property type="term" value="C:ribosome"/>
    <property type="evidence" value="ECO:0007669"/>
    <property type="project" value="UniProtKB-KW"/>
</dbReference>
<evidence type="ECO:0000313" key="7">
    <source>
        <dbReference type="Proteomes" id="UP000229001"/>
    </source>
</evidence>
<dbReference type="HAMAP" id="MF_01363">
    <property type="entry name" value="Ribosomal_bL21"/>
    <property type="match status" value="1"/>
</dbReference>
<comment type="caution">
    <text evidence="6">The sequence shown here is derived from an EMBL/GenBank/DDBJ whole genome shotgun (WGS) entry which is preliminary data.</text>
</comment>
<keyword evidence="4 5" id="KW-0694">RNA-binding</keyword>
<protein>
    <recommendedName>
        <fullName evidence="4">Large ribosomal subunit protein bL21</fullName>
    </recommendedName>
</protein>
<accession>A0A2M7AVD7</accession>
<evidence type="ECO:0000256" key="5">
    <source>
        <dbReference type="RuleBase" id="RU000562"/>
    </source>
</evidence>
<evidence type="ECO:0000256" key="2">
    <source>
        <dbReference type="ARBA" id="ARBA00022980"/>
    </source>
</evidence>
<organism evidence="6 7">
    <name type="scientific">Candidatus Roizmanbacteria bacterium CG06_land_8_20_14_3_00_34_14</name>
    <dbReference type="NCBI Taxonomy" id="1974848"/>
    <lineage>
        <taxon>Bacteria</taxon>
        <taxon>Candidatus Roizmaniibacteriota</taxon>
    </lineage>
</organism>
<proteinExistence type="inferred from homology"/>
<reference evidence="7" key="1">
    <citation type="submission" date="2017-09" db="EMBL/GenBank/DDBJ databases">
        <title>Depth-based differentiation of microbial function through sediment-hosted aquifers and enrichment of novel symbionts in the deep terrestrial subsurface.</title>
        <authorList>
            <person name="Probst A.J."/>
            <person name="Ladd B."/>
            <person name="Jarett J.K."/>
            <person name="Geller-Mcgrath D.E."/>
            <person name="Sieber C.M.K."/>
            <person name="Emerson J.B."/>
            <person name="Anantharaman K."/>
            <person name="Thomas B.C."/>
            <person name="Malmstrom R."/>
            <person name="Stieglmeier M."/>
            <person name="Klingl A."/>
            <person name="Woyke T."/>
            <person name="Ryan C.M."/>
            <person name="Banfield J.F."/>
        </authorList>
    </citation>
    <scope>NUCLEOTIDE SEQUENCE [LARGE SCALE GENOMIC DNA]</scope>
</reference>
<dbReference type="GO" id="GO:0006412">
    <property type="term" value="P:translation"/>
    <property type="evidence" value="ECO:0007669"/>
    <property type="project" value="UniProtKB-UniRule"/>
</dbReference>
<sequence>MVMYRVVKTGGKQYLVKDGMEITVDLIDSEKGKKVELETLLKFDDEGKTFGLGAPFLKDKVTAEVVDNVLGEKIRIARFKAKSRERKARGFRSKLTKLKIVKIG</sequence>
<dbReference type="Pfam" id="PF00829">
    <property type="entry name" value="Ribosomal_L21p"/>
    <property type="match status" value="1"/>
</dbReference>
<dbReference type="PANTHER" id="PTHR21349">
    <property type="entry name" value="50S RIBOSOMAL PROTEIN L21"/>
    <property type="match status" value="1"/>
</dbReference>
<dbReference type="NCBIfam" id="TIGR00061">
    <property type="entry name" value="L21"/>
    <property type="match status" value="1"/>
</dbReference>
<dbReference type="InterPro" id="IPR028909">
    <property type="entry name" value="bL21-like"/>
</dbReference>
<dbReference type="GO" id="GO:0005737">
    <property type="term" value="C:cytoplasm"/>
    <property type="evidence" value="ECO:0007669"/>
    <property type="project" value="UniProtKB-ARBA"/>
</dbReference>